<evidence type="ECO:0000259" key="1">
    <source>
        <dbReference type="Pfam" id="PF01979"/>
    </source>
</evidence>
<organism evidence="2 3">
    <name type="scientific">Clonostachys byssicola</name>
    <dbReference type="NCBI Taxonomy" id="160290"/>
    <lineage>
        <taxon>Eukaryota</taxon>
        <taxon>Fungi</taxon>
        <taxon>Dikarya</taxon>
        <taxon>Ascomycota</taxon>
        <taxon>Pezizomycotina</taxon>
        <taxon>Sordariomycetes</taxon>
        <taxon>Hypocreomycetidae</taxon>
        <taxon>Hypocreales</taxon>
        <taxon>Bionectriaceae</taxon>
        <taxon>Clonostachys</taxon>
    </lineage>
</organism>
<dbReference type="PANTHER" id="PTHR43135:SF3">
    <property type="entry name" value="ALPHA-D-RIBOSE 1-METHYLPHOSPHONATE 5-TRIPHOSPHATE DIPHOSPHATASE"/>
    <property type="match status" value="1"/>
</dbReference>
<dbReference type="InterPro" id="IPR006680">
    <property type="entry name" value="Amidohydro-rel"/>
</dbReference>
<evidence type="ECO:0000313" key="3">
    <source>
        <dbReference type="Proteomes" id="UP000754883"/>
    </source>
</evidence>
<dbReference type="OrthoDB" id="194468at2759"/>
<comment type="caution">
    <text evidence="2">The sequence shown here is derived from an EMBL/GenBank/DDBJ whole genome shotgun (WGS) entry which is preliminary data.</text>
</comment>
<dbReference type="Proteomes" id="UP000754883">
    <property type="component" value="Unassembled WGS sequence"/>
</dbReference>
<reference evidence="3" key="1">
    <citation type="submission" date="2019-06" db="EMBL/GenBank/DDBJ databases">
        <authorList>
            <person name="Broberg M."/>
        </authorList>
    </citation>
    <scope>NUCLEOTIDE SEQUENCE [LARGE SCALE GENOMIC DNA]</scope>
</reference>
<protein>
    <recommendedName>
        <fullName evidence="1">Amidohydrolase-related domain-containing protein</fullName>
    </recommendedName>
</protein>
<dbReference type="AlphaFoldDB" id="A0A9N9U973"/>
<dbReference type="SUPFAM" id="SSF51556">
    <property type="entry name" value="Metallo-dependent hydrolases"/>
    <property type="match status" value="1"/>
</dbReference>
<dbReference type="Gene3D" id="3.20.20.140">
    <property type="entry name" value="Metal-dependent hydrolases"/>
    <property type="match status" value="1"/>
</dbReference>
<name>A0A9N9U973_9HYPO</name>
<sequence length="704" mass="78421">MAGDEVVFEASGDNYLYNLQAGILLELPTQTFQHLAIHPHSLRGPKFHLTDRKRMDLLPLEGVPRGRRISPISDGIYFAYVRTGKDYMFGDVEETFGEGVWIGKIQLPSASATDLQRIPDIDVGPETTLDIRTLNGQHLLLINQPDFVTEYDIKTGQFERTASGKASVEMRTNVKGHDYVVFRDFQHIWLSEGSKKMLPALWSKPSDLQTPENLIRLSQVGGHDVNLSGDGKLVMWFLGPTLHYARVKDILAACHEAPLALRDTGHCAESVIHTSTLNVTYESALSYQTRFATDKPFTIVNATLVSMDDQQEQLIKNATIVVHRGEIKASGPGILVDMPADAEVLNVQGGVVLPGFVDVHGHWAASSHLTHCNLGRWKRFLATANVAGHVERNLIEKGRMYGPRVFHTGDVLYGSVQPPVYTEINSLQDARDALLRVKKEGGEDSFSVKNYQLSARSARQRLLLEASKLDMLVVLEGGWSYDWGLTYFIDGYTSQEHPLPVPELYDDVLSLVEASGSSYMPLAVMNYGGIFGQHWVHQTFNIPEDPKLRRYVKHDILESLTEVNQAPNNSYLFFNTTISTAKLAKRGVRTNVGAHGEQPIGYLYHSEMLMMAMGGQRPYEALRHATIGGATSLGLNASVGSIKAGKLADLVIYPPSVDSVEKAWESSMHMEYVMRGGTLFSVEDGLVEMWPRRGRRQERPYMNP</sequence>
<evidence type="ECO:0000313" key="2">
    <source>
        <dbReference type="EMBL" id="CAG9983192.1"/>
    </source>
</evidence>
<dbReference type="Pfam" id="PF01979">
    <property type="entry name" value="Amidohydro_1"/>
    <property type="match status" value="1"/>
</dbReference>
<dbReference type="InterPro" id="IPR032466">
    <property type="entry name" value="Metal_Hydrolase"/>
</dbReference>
<dbReference type="Gene3D" id="2.30.40.10">
    <property type="entry name" value="Urease, subunit C, domain 1"/>
    <property type="match status" value="1"/>
</dbReference>
<dbReference type="GO" id="GO:0016810">
    <property type="term" value="F:hydrolase activity, acting on carbon-nitrogen (but not peptide) bonds"/>
    <property type="evidence" value="ECO:0007669"/>
    <property type="project" value="InterPro"/>
</dbReference>
<reference evidence="2 3" key="2">
    <citation type="submission" date="2021-10" db="EMBL/GenBank/DDBJ databases">
        <authorList>
            <person name="Piombo E."/>
        </authorList>
    </citation>
    <scope>NUCLEOTIDE SEQUENCE [LARGE SCALE GENOMIC DNA]</scope>
</reference>
<keyword evidence="3" id="KW-1185">Reference proteome</keyword>
<proteinExistence type="predicted"/>
<gene>
    <name evidence="2" type="ORF">CBYS24578_00010204</name>
</gene>
<dbReference type="InterPro" id="IPR011059">
    <property type="entry name" value="Metal-dep_hydrolase_composite"/>
</dbReference>
<dbReference type="EMBL" id="CABFNO020001361">
    <property type="protein sequence ID" value="CAG9983192.1"/>
    <property type="molecule type" value="Genomic_DNA"/>
</dbReference>
<dbReference type="SUPFAM" id="SSF51338">
    <property type="entry name" value="Composite domain of metallo-dependent hydrolases"/>
    <property type="match status" value="1"/>
</dbReference>
<accession>A0A9N9U973</accession>
<feature type="domain" description="Amidohydrolase-related" evidence="1">
    <location>
        <begin position="607"/>
        <end position="658"/>
    </location>
</feature>
<dbReference type="PANTHER" id="PTHR43135">
    <property type="entry name" value="ALPHA-D-RIBOSE 1-METHYLPHOSPHONATE 5-TRIPHOSPHATE DIPHOSPHATASE"/>
    <property type="match status" value="1"/>
</dbReference>
<dbReference type="InterPro" id="IPR051781">
    <property type="entry name" value="Metallo-dep_Hydrolase"/>
</dbReference>